<gene>
    <name evidence="1" type="ORF">DYU05_05375</name>
</gene>
<name>A0A3E2NVI9_9SPHI</name>
<evidence type="ECO:0000313" key="2">
    <source>
        <dbReference type="Proteomes" id="UP000260823"/>
    </source>
</evidence>
<protein>
    <submittedName>
        <fullName evidence="1">Uncharacterized protein</fullName>
    </submittedName>
</protein>
<organism evidence="1 2">
    <name type="scientific">Mucilaginibacter terrenus</name>
    <dbReference type="NCBI Taxonomy" id="2482727"/>
    <lineage>
        <taxon>Bacteria</taxon>
        <taxon>Pseudomonadati</taxon>
        <taxon>Bacteroidota</taxon>
        <taxon>Sphingobacteriia</taxon>
        <taxon>Sphingobacteriales</taxon>
        <taxon>Sphingobacteriaceae</taxon>
        <taxon>Mucilaginibacter</taxon>
    </lineage>
</organism>
<dbReference type="EMBL" id="QWDE01000001">
    <property type="protein sequence ID" value="RFZ85036.1"/>
    <property type="molecule type" value="Genomic_DNA"/>
</dbReference>
<proteinExistence type="predicted"/>
<comment type="caution">
    <text evidence="1">The sequence shown here is derived from an EMBL/GenBank/DDBJ whole genome shotgun (WGS) entry which is preliminary data.</text>
</comment>
<dbReference type="AlphaFoldDB" id="A0A3E2NVI9"/>
<keyword evidence="2" id="KW-1185">Reference proteome</keyword>
<dbReference type="Proteomes" id="UP000260823">
    <property type="component" value="Unassembled WGS sequence"/>
</dbReference>
<dbReference type="RefSeq" id="WP_117381937.1">
    <property type="nucleotide sequence ID" value="NZ_QWDE01000001.1"/>
</dbReference>
<reference evidence="1 2" key="1">
    <citation type="submission" date="2018-08" db="EMBL/GenBank/DDBJ databases">
        <title>Mucilaginibacter terrae sp. nov., isolated from manganese diggings.</title>
        <authorList>
            <person name="Huang Y."/>
            <person name="Zhou Z."/>
        </authorList>
    </citation>
    <scope>NUCLEOTIDE SEQUENCE [LARGE SCALE GENOMIC DNA]</scope>
    <source>
        <strain evidence="1 2">ZH6</strain>
    </source>
</reference>
<accession>A0A3E2NVI9</accession>
<sequence length="59" mass="6540">MKLISNIIALILPDAKPVQIAAVLAIVPLYIKAGISFLKDSHRESETNNHQFPCYMQAC</sequence>
<evidence type="ECO:0000313" key="1">
    <source>
        <dbReference type="EMBL" id="RFZ85036.1"/>
    </source>
</evidence>